<keyword evidence="2" id="KW-1185">Reference proteome</keyword>
<proteinExistence type="predicted"/>
<gene>
    <name evidence="1" type="ORF">PSTG_03827</name>
</gene>
<name>A0A0L0VUD3_9BASI</name>
<protein>
    <submittedName>
        <fullName evidence="1">Uncharacterized protein</fullName>
    </submittedName>
</protein>
<evidence type="ECO:0000313" key="1">
    <source>
        <dbReference type="EMBL" id="KNF02881.1"/>
    </source>
</evidence>
<reference evidence="2" key="1">
    <citation type="submission" date="2014-03" db="EMBL/GenBank/DDBJ databases">
        <title>The Genome Sequence of Puccinia striiformis f. sp. tritici PST-78.</title>
        <authorList>
            <consortium name="The Broad Institute Genome Sequencing Platform"/>
            <person name="Cuomo C."/>
            <person name="Hulbert S."/>
            <person name="Chen X."/>
            <person name="Walker B."/>
            <person name="Young S.K."/>
            <person name="Zeng Q."/>
            <person name="Gargeya S."/>
            <person name="Fitzgerald M."/>
            <person name="Haas B."/>
            <person name="Abouelleil A."/>
            <person name="Alvarado L."/>
            <person name="Arachchi H.M."/>
            <person name="Berlin A.M."/>
            <person name="Chapman S.B."/>
            <person name="Goldberg J."/>
            <person name="Griggs A."/>
            <person name="Gujja S."/>
            <person name="Hansen M."/>
            <person name="Howarth C."/>
            <person name="Imamovic A."/>
            <person name="Larimer J."/>
            <person name="McCowan C."/>
            <person name="Montmayeur A."/>
            <person name="Murphy C."/>
            <person name="Neiman D."/>
            <person name="Pearson M."/>
            <person name="Priest M."/>
            <person name="Roberts A."/>
            <person name="Saif S."/>
            <person name="Shea T."/>
            <person name="Sisk P."/>
            <person name="Sykes S."/>
            <person name="Wortman J."/>
            <person name="Nusbaum C."/>
            <person name="Birren B."/>
        </authorList>
    </citation>
    <scope>NUCLEOTIDE SEQUENCE [LARGE SCALE GENOMIC DNA]</scope>
    <source>
        <strain evidence="2">race PST-78</strain>
    </source>
</reference>
<dbReference type="EMBL" id="AJIL01000020">
    <property type="protein sequence ID" value="KNF02881.1"/>
    <property type="molecule type" value="Genomic_DNA"/>
</dbReference>
<organism evidence="1 2">
    <name type="scientific">Puccinia striiformis f. sp. tritici PST-78</name>
    <dbReference type="NCBI Taxonomy" id="1165861"/>
    <lineage>
        <taxon>Eukaryota</taxon>
        <taxon>Fungi</taxon>
        <taxon>Dikarya</taxon>
        <taxon>Basidiomycota</taxon>
        <taxon>Pucciniomycotina</taxon>
        <taxon>Pucciniomycetes</taxon>
        <taxon>Pucciniales</taxon>
        <taxon>Pucciniaceae</taxon>
        <taxon>Puccinia</taxon>
    </lineage>
</organism>
<sequence>MDIGMSLEEDPFLNLKVVREELQVDTGNDGPEATHWYRRAALVMIPNKRLVEYLTSCSFGGEHEGHNNVLSVLSYVSETPSIASFQTPLLDSVSKLYREKSRYYLSPKTIEALLKAALQHSHHSLFNAVIEKQQDELPIRFFDWANKWLRELPAADRVEKYQSWIPSLIRSYSSAAKRLRAIKRLSGPTDDTARQDEGPKSKTWAADLIRECETL</sequence>
<accession>A0A0L0VUD3</accession>
<dbReference type="AlphaFoldDB" id="A0A0L0VUD3"/>
<evidence type="ECO:0000313" key="2">
    <source>
        <dbReference type="Proteomes" id="UP000054564"/>
    </source>
</evidence>
<comment type="caution">
    <text evidence="1">The sequence shown here is derived from an EMBL/GenBank/DDBJ whole genome shotgun (WGS) entry which is preliminary data.</text>
</comment>
<dbReference type="Proteomes" id="UP000054564">
    <property type="component" value="Unassembled WGS sequence"/>
</dbReference>